<dbReference type="PROSITE" id="PS50887">
    <property type="entry name" value="GGDEF"/>
    <property type="match status" value="1"/>
</dbReference>
<dbReference type="CDD" id="cd01949">
    <property type="entry name" value="GGDEF"/>
    <property type="match status" value="1"/>
</dbReference>
<dbReference type="Proteomes" id="UP000285120">
    <property type="component" value="Unassembled WGS sequence"/>
</dbReference>
<organism evidence="3 4">
    <name type="scientific">Sinobaca qinghaiensis</name>
    <dbReference type="NCBI Taxonomy" id="342944"/>
    <lineage>
        <taxon>Bacteria</taxon>
        <taxon>Bacillati</taxon>
        <taxon>Bacillota</taxon>
        <taxon>Bacilli</taxon>
        <taxon>Bacillales</taxon>
        <taxon>Sporolactobacillaceae</taxon>
        <taxon>Sinobaca</taxon>
    </lineage>
</organism>
<keyword evidence="1" id="KW-0812">Transmembrane</keyword>
<protein>
    <submittedName>
        <fullName evidence="3">Diguanylate cyclase (GGDEF)-like protein</fullName>
    </submittedName>
</protein>
<proteinExistence type="predicted"/>
<dbReference type="SMART" id="SM00267">
    <property type="entry name" value="GGDEF"/>
    <property type="match status" value="1"/>
</dbReference>
<keyword evidence="1" id="KW-0472">Membrane</keyword>
<feature type="domain" description="GGDEF" evidence="2">
    <location>
        <begin position="211"/>
        <end position="338"/>
    </location>
</feature>
<dbReference type="Pfam" id="PF00990">
    <property type="entry name" value="GGDEF"/>
    <property type="match status" value="1"/>
</dbReference>
<dbReference type="PANTHER" id="PTHR45138">
    <property type="entry name" value="REGULATORY COMPONENTS OF SENSORY TRANSDUCTION SYSTEM"/>
    <property type="match status" value="1"/>
</dbReference>
<dbReference type="InterPro" id="IPR050469">
    <property type="entry name" value="Diguanylate_Cyclase"/>
</dbReference>
<dbReference type="SUPFAM" id="SSF55073">
    <property type="entry name" value="Nucleotide cyclase"/>
    <property type="match status" value="1"/>
</dbReference>
<feature type="transmembrane region" description="Helical" evidence="1">
    <location>
        <begin position="22"/>
        <end position="40"/>
    </location>
</feature>
<dbReference type="AlphaFoldDB" id="A0A419UX65"/>
<dbReference type="NCBIfam" id="TIGR00254">
    <property type="entry name" value="GGDEF"/>
    <property type="match status" value="1"/>
</dbReference>
<dbReference type="InterPro" id="IPR029787">
    <property type="entry name" value="Nucleotide_cyclase"/>
</dbReference>
<reference evidence="3 4" key="1">
    <citation type="submission" date="2018-09" db="EMBL/GenBank/DDBJ databases">
        <title>Genomic Encyclopedia of Archaeal and Bacterial Type Strains, Phase II (KMG-II): from individual species to whole genera.</title>
        <authorList>
            <person name="Goeker M."/>
        </authorList>
    </citation>
    <scope>NUCLEOTIDE SEQUENCE [LARGE SCALE GENOMIC DNA]</scope>
    <source>
        <strain evidence="3 4">DSM 17008</strain>
    </source>
</reference>
<feature type="transmembrane region" description="Helical" evidence="1">
    <location>
        <begin position="79"/>
        <end position="98"/>
    </location>
</feature>
<keyword evidence="1" id="KW-1133">Transmembrane helix</keyword>
<sequence length="338" mass="37748">MLKLNRLAPGALYSIKLFQKKGYIRSLYGMYMLFALLLIWDSIYLIAFPPAVMAAWTIFVCAGVFVIKHTIDKQSTGMLSLYLILAFIWWSATIFGTGGWESPIFYFAGIPLILYALSGSLLLNTAGALIYGNTVLFSGIFLFPESGDFILPLSIIGVNMLTIAGGFLISYALHHYEKTFSNLKEKVYTDYLTGLYNREGFLKAWGNRRPKRGIFAVMDLNQFKQINDNLGHHTGDKVLQQVGSGLKRELPDTAIVGRIGGDEFILYLPHAVNLEAEQQKVETIVAQAGETIGIALTTSIGMLFVSPKSRSFRELYKTADENMYHHKKASRPAIKDMV</sequence>
<dbReference type="InterPro" id="IPR000160">
    <property type="entry name" value="GGDEF_dom"/>
</dbReference>
<dbReference type="PANTHER" id="PTHR45138:SF9">
    <property type="entry name" value="DIGUANYLATE CYCLASE DGCM-RELATED"/>
    <property type="match status" value="1"/>
</dbReference>
<evidence type="ECO:0000313" key="4">
    <source>
        <dbReference type="Proteomes" id="UP000285120"/>
    </source>
</evidence>
<feature type="transmembrane region" description="Helical" evidence="1">
    <location>
        <begin position="46"/>
        <end position="67"/>
    </location>
</feature>
<dbReference type="RefSeq" id="WP_170146967.1">
    <property type="nucleotide sequence ID" value="NZ_RAPK01000011.1"/>
</dbReference>
<evidence type="ECO:0000256" key="1">
    <source>
        <dbReference type="SAM" id="Phobius"/>
    </source>
</evidence>
<dbReference type="GO" id="GO:0052621">
    <property type="term" value="F:diguanylate cyclase activity"/>
    <property type="evidence" value="ECO:0007669"/>
    <property type="project" value="TreeGrafter"/>
</dbReference>
<evidence type="ECO:0000259" key="2">
    <source>
        <dbReference type="PROSITE" id="PS50887"/>
    </source>
</evidence>
<feature type="transmembrane region" description="Helical" evidence="1">
    <location>
        <begin position="128"/>
        <end position="144"/>
    </location>
</feature>
<gene>
    <name evidence="3" type="ORF">ATL39_3155</name>
</gene>
<feature type="transmembrane region" description="Helical" evidence="1">
    <location>
        <begin position="150"/>
        <end position="173"/>
    </location>
</feature>
<dbReference type="InterPro" id="IPR043128">
    <property type="entry name" value="Rev_trsase/Diguanyl_cyclase"/>
</dbReference>
<accession>A0A419UX65</accession>
<comment type="caution">
    <text evidence="3">The sequence shown here is derived from an EMBL/GenBank/DDBJ whole genome shotgun (WGS) entry which is preliminary data.</text>
</comment>
<dbReference type="Gene3D" id="3.30.70.270">
    <property type="match status" value="1"/>
</dbReference>
<keyword evidence="4" id="KW-1185">Reference proteome</keyword>
<name>A0A419UX65_9BACL</name>
<evidence type="ECO:0000313" key="3">
    <source>
        <dbReference type="EMBL" id="RKD69728.1"/>
    </source>
</evidence>
<dbReference type="EMBL" id="RAPK01000011">
    <property type="protein sequence ID" value="RKD69728.1"/>
    <property type="molecule type" value="Genomic_DNA"/>
</dbReference>